<dbReference type="Proteomes" id="UP001151760">
    <property type="component" value="Unassembled WGS sequence"/>
</dbReference>
<sequence>MTCVVADQKKKHVGPSSNALWKVKLSDIVKYWIQRRFKEKRANSRLSKDFPDTDWLLVNGNVVLLLCTICLRIVLALSAENPISKDGIFECICYVWGYGENKSLGPDRFTFEFFRKFWHVVGSDFCTAIRGCLNSSMASILVNGSPTSEFQFHRGLKQGGPLAPYLFILVMESLHLYFSRVIDAGIFTGVRIDPSIMISHLFYADDTVFIGEWSQENLKVMKALFKYLGVTVGGNTSLVKSWDETINKLKLRLSKWKLKTLSIGGRLTLLKSVLGSTPIYNMSLYKVPKAVLNSMEAIRRNLFNGTQDNERKISWIKWAKDLSVAHPSNWSSIVKEVNALKTQVSGGVESSQLSHILDILGSVILSNSEGRWIWDSEFRVKDVRNLLDEAFLPKADSPTRCEFWHQKSLGSLLMVGIWYGFLLIYYHILAFLVATGASDVLLVLKKEVLEDNDSDDGKVLNELIEYENVGMLCQKRAIKSFDGDDLEFQCYIDEKKIGDLRMFLYLDDAWW</sequence>
<reference evidence="3" key="1">
    <citation type="journal article" date="2022" name="Int. J. Mol. Sci.">
        <title>Draft Genome of Tanacetum Coccineum: Genomic Comparison of Closely Related Tanacetum-Family Plants.</title>
        <authorList>
            <person name="Yamashiro T."/>
            <person name="Shiraishi A."/>
            <person name="Nakayama K."/>
            <person name="Satake H."/>
        </authorList>
    </citation>
    <scope>NUCLEOTIDE SEQUENCE</scope>
</reference>
<keyword evidence="3" id="KW-0808">Transferase</keyword>
<feature type="transmembrane region" description="Helical" evidence="1">
    <location>
        <begin position="412"/>
        <end position="434"/>
    </location>
</feature>
<feature type="transmembrane region" description="Helical" evidence="1">
    <location>
        <begin position="55"/>
        <end position="75"/>
    </location>
</feature>
<keyword evidence="1" id="KW-0472">Membrane</keyword>
<keyword evidence="3" id="KW-0695">RNA-directed DNA polymerase</keyword>
<evidence type="ECO:0000256" key="1">
    <source>
        <dbReference type="SAM" id="Phobius"/>
    </source>
</evidence>
<keyword evidence="3" id="KW-0548">Nucleotidyltransferase</keyword>
<keyword evidence="1" id="KW-0812">Transmembrane</keyword>
<name>A0ABQ5G8P4_9ASTR</name>
<protein>
    <submittedName>
        <fullName evidence="3">RNA-directed DNA polymerase, eukaryota</fullName>
    </submittedName>
</protein>
<comment type="caution">
    <text evidence="3">The sequence shown here is derived from an EMBL/GenBank/DDBJ whole genome shotgun (WGS) entry which is preliminary data.</text>
</comment>
<organism evidence="3 4">
    <name type="scientific">Tanacetum coccineum</name>
    <dbReference type="NCBI Taxonomy" id="301880"/>
    <lineage>
        <taxon>Eukaryota</taxon>
        <taxon>Viridiplantae</taxon>
        <taxon>Streptophyta</taxon>
        <taxon>Embryophyta</taxon>
        <taxon>Tracheophyta</taxon>
        <taxon>Spermatophyta</taxon>
        <taxon>Magnoliopsida</taxon>
        <taxon>eudicotyledons</taxon>
        <taxon>Gunneridae</taxon>
        <taxon>Pentapetalae</taxon>
        <taxon>asterids</taxon>
        <taxon>campanulids</taxon>
        <taxon>Asterales</taxon>
        <taxon>Asteraceae</taxon>
        <taxon>Asteroideae</taxon>
        <taxon>Anthemideae</taxon>
        <taxon>Anthemidinae</taxon>
        <taxon>Tanacetum</taxon>
    </lineage>
</organism>
<dbReference type="EMBL" id="BQNB010018204">
    <property type="protein sequence ID" value="GJT71875.1"/>
    <property type="molecule type" value="Genomic_DNA"/>
</dbReference>
<dbReference type="GO" id="GO:0003964">
    <property type="term" value="F:RNA-directed DNA polymerase activity"/>
    <property type="evidence" value="ECO:0007669"/>
    <property type="project" value="UniProtKB-KW"/>
</dbReference>
<keyword evidence="4" id="KW-1185">Reference proteome</keyword>
<proteinExistence type="predicted"/>
<evidence type="ECO:0000313" key="4">
    <source>
        <dbReference type="Proteomes" id="UP001151760"/>
    </source>
</evidence>
<evidence type="ECO:0000313" key="3">
    <source>
        <dbReference type="EMBL" id="GJT71875.1"/>
    </source>
</evidence>
<evidence type="ECO:0000259" key="2">
    <source>
        <dbReference type="Pfam" id="PF00078"/>
    </source>
</evidence>
<dbReference type="PANTHER" id="PTHR33116:SF78">
    <property type="entry name" value="OS12G0587133 PROTEIN"/>
    <property type="match status" value="1"/>
</dbReference>
<reference evidence="3" key="2">
    <citation type="submission" date="2022-01" db="EMBL/GenBank/DDBJ databases">
        <authorList>
            <person name="Yamashiro T."/>
            <person name="Shiraishi A."/>
            <person name="Satake H."/>
            <person name="Nakayama K."/>
        </authorList>
    </citation>
    <scope>NUCLEOTIDE SEQUENCE</scope>
</reference>
<dbReference type="InterPro" id="IPR000477">
    <property type="entry name" value="RT_dom"/>
</dbReference>
<dbReference type="Pfam" id="PF00078">
    <property type="entry name" value="RVT_1"/>
    <property type="match status" value="1"/>
</dbReference>
<feature type="domain" description="Reverse transcriptase" evidence="2">
    <location>
        <begin position="129"/>
        <end position="228"/>
    </location>
</feature>
<gene>
    <name evidence="3" type="ORF">Tco_1031161</name>
</gene>
<accession>A0ABQ5G8P4</accession>
<keyword evidence="1" id="KW-1133">Transmembrane helix</keyword>
<dbReference type="PANTHER" id="PTHR33116">
    <property type="entry name" value="REVERSE TRANSCRIPTASE ZINC-BINDING DOMAIN-CONTAINING PROTEIN-RELATED-RELATED"/>
    <property type="match status" value="1"/>
</dbReference>